<reference evidence="2" key="2">
    <citation type="submission" date="2020-04" db="EMBL/GenBank/DDBJ databases">
        <authorList>
            <person name="Alexandrino P."/>
            <person name="Mendonca T."/>
            <person name="Guaman L."/>
            <person name="Cherix J."/>
            <person name="Lozano-Sakalauskas G."/>
            <person name="Fujita A."/>
            <person name="Filho E.R."/>
            <person name="Long P."/>
            <person name="Padilla G."/>
            <person name="Taciro M.K."/>
            <person name="Gomez J.G."/>
            <person name="Silva L.F."/>
            <person name="Torres M."/>
        </authorList>
    </citation>
    <scope>NUCLEOTIDE SEQUENCE</scope>
    <source>
        <strain evidence="2">LMG 19450</strain>
    </source>
</reference>
<protein>
    <submittedName>
        <fullName evidence="2">Solute-binding protein</fullName>
    </submittedName>
</protein>
<evidence type="ECO:0000313" key="2">
    <source>
        <dbReference type="EMBL" id="NLP63249.1"/>
    </source>
</evidence>
<dbReference type="PANTHER" id="PTHR30006">
    <property type="entry name" value="THIAMINE-BINDING PERIPLASMIC PROTEIN-RELATED"/>
    <property type="match status" value="1"/>
</dbReference>
<evidence type="ECO:0000313" key="3">
    <source>
        <dbReference type="Proteomes" id="UP000030460"/>
    </source>
</evidence>
<keyword evidence="3" id="KW-1185">Reference proteome</keyword>
<dbReference type="GO" id="GO:0015888">
    <property type="term" value="P:thiamine transport"/>
    <property type="evidence" value="ECO:0007669"/>
    <property type="project" value="TreeGrafter"/>
</dbReference>
<dbReference type="Gene3D" id="3.40.190.10">
    <property type="entry name" value="Periplasmic binding protein-like II"/>
    <property type="match status" value="1"/>
</dbReference>
<dbReference type="AlphaFoldDB" id="A0A8T6ZI06"/>
<proteinExistence type="predicted"/>
<reference evidence="2" key="1">
    <citation type="journal article" date="2015" name="Genome Announc.">
        <title>Draft Genome Sequence of the Polyhydroxyalkanoate-Producing Bacterium Burkholderia sacchari LMG 19450 Isolated from Brazilian Sugarcane Plantation Soil.</title>
        <authorList>
            <person name="Alexandrino P.M."/>
            <person name="Mendonca T.T."/>
            <person name="Guaman Bautista L.P."/>
            <person name="Cherix J."/>
            <person name="Lozano-Sakalauskas G.C."/>
            <person name="Fujita A."/>
            <person name="Ramos Filho E."/>
            <person name="Long P."/>
            <person name="Padilla G."/>
            <person name="Taciro M.K."/>
            <person name="Gomez J.G."/>
            <person name="Silva L.F."/>
        </authorList>
    </citation>
    <scope>NUCLEOTIDE SEQUENCE</scope>
    <source>
        <strain evidence="2">LMG 19450</strain>
    </source>
</reference>
<dbReference type="Pfam" id="PF13343">
    <property type="entry name" value="SBP_bac_6"/>
    <property type="match status" value="1"/>
</dbReference>
<organism evidence="2 3">
    <name type="scientific">Paraburkholderia sacchari</name>
    <dbReference type="NCBI Taxonomy" id="159450"/>
    <lineage>
        <taxon>Bacteria</taxon>
        <taxon>Pseudomonadati</taxon>
        <taxon>Pseudomonadota</taxon>
        <taxon>Betaproteobacteria</taxon>
        <taxon>Burkholderiales</taxon>
        <taxon>Burkholderiaceae</taxon>
        <taxon>Paraburkholderia</taxon>
    </lineage>
</organism>
<dbReference type="GO" id="GO:0030976">
    <property type="term" value="F:thiamine pyrophosphate binding"/>
    <property type="evidence" value="ECO:0007669"/>
    <property type="project" value="TreeGrafter"/>
</dbReference>
<dbReference type="EMBL" id="JTDB02000005">
    <property type="protein sequence ID" value="NLP63249.1"/>
    <property type="molecule type" value="Genomic_DNA"/>
</dbReference>
<gene>
    <name evidence="2" type="ORF">NH14_019140</name>
</gene>
<dbReference type="GO" id="GO:0030288">
    <property type="term" value="C:outer membrane-bounded periplasmic space"/>
    <property type="evidence" value="ECO:0007669"/>
    <property type="project" value="TreeGrafter"/>
</dbReference>
<dbReference type="Proteomes" id="UP000030460">
    <property type="component" value="Unassembled WGS sequence"/>
</dbReference>
<dbReference type="SUPFAM" id="SSF53850">
    <property type="entry name" value="Periplasmic binding protein-like II"/>
    <property type="match status" value="1"/>
</dbReference>
<dbReference type="PANTHER" id="PTHR30006:SF2">
    <property type="entry name" value="ABC TRANSPORTER SUBSTRATE-BINDING PROTEIN"/>
    <property type="match status" value="1"/>
</dbReference>
<sequence>MSNPYRGSNLPADAVRIEAATGTGSEGRLRAVSSFEPYELVDYLAALKLHLPGVAIDLWRMPTATLTEYLLSGAQCDLILGWAETAAKTPGIAERILCSNAAAVRSEIDGFCRPTAFSTAFVVDPSLLRQRGLAVPASWSALADPMLAGGIVFPDPRRSGAGYLALSTLIQCFGDRDGWQLMHDIDRNVIDYPGSAWEPAQRVGTGGIAVGVTVQIAAAQRRQAGTGVEIALPSEATGMESEVYGMLRGTVHQQACERVLAWLTSAAAIPYFESHAKIVRHQAKTQTYFELDAERAGRERDIVLRQFGMLINSRDDGARRFAGERQ</sequence>
<keyword evidence="1" id="KW-0732">Signal</keyword>
<name>A0A8T6ZI06_9BURK</name>
<accession>A0A8T6ZI06</accession>
<dbReference type="GO" id="GO:0030975">
    <property type="term" value="F:thiamine binding"/>
    <property type="evidence" value="ECO:0007669"/>
    <property type="project" value="TreeGrafter"/>
</dbReference>
<evidence type="ECO:0000256" key="1">
    <source>
        <dbReference type="ARBA" id="ARBA00022729"/>
    </source>
</evidence>
<dbReference type="OrthoDB" id="366726at2"/>
<comment type="caution">
    <text evidence="2">The sequence shown here is derived from an EMBL/GenBank/DDBJ whole genome shotgun (WGS) entry which is preliminary data.</text>
</comment>
<dbReference type="RefSeq" id="WP_084225262.1">
    <property type="nucleotide sequence ID" value="NZ_CADFGF010000005.1"/>
</dbReference>